<dbReference type="Proteomes" id="UP000316639">
    <property type="component" value="Unassembled WGS sequence"/>
</dbReference>
<comment type="caution">
    <text evidence="3">The sequence shown here is derived from an EMBL/GenBank/DDBJ whole genome shotgun (WGS) entry which is preliminary data.</text>
</comment>
<evidence type="ECO:0008006" key="5">
    <source>
        <dbReference type="Google" id="ProtNLM"/>
    </source>
</evidence>
<protein>
    <recommendedName>
        <fullName evidence="5">Secreted protein</fullName>
    </recommendedName>
</protein>
<proteinExistence type="predicted"/>
<feature type="chain" id="PRO_5039611059" description="Secreted protein" evidence="2">
    <location>
        <begin position="19"/>
        <end position="157"/>
    </location>
</feature>
<keyword evidence="2" id="KW-0732">Signal</keyword>
<dbReference type="EMBL" id="VOBR01000010">
    <property type="protein sequence ID" value="TWP51037.1"/>
    <property type="molecule type" value="Genomic_DNA"/>
</dbReference>
<accession>A0A563ETI8</accession>
<evidence type="ECO:0000256" key="1">
    <source>
        <dbReference type="SAM" id="MobiDB-lite"/>
    </source>
</evidence>
<gene>
    <name evidence="3" type="ORF">FKR81_18390</name>
</gene>
<evidence type="ECO:0000256" key="2">
    <source>
        <dbReference type="SAM" id="SignalP"/>
    </source>
</evidence>
<reference evidence="3 4" key="1">
    <citation type="submission" date="2019-07" db="EMBL/GenBank/DDBJ databases">
        <title>Lentzea xizangensis sp. nov., isolated from Qinghai-Tibetan Plateau Soils.</title>
        <authorList>
            <person name="Huang J."/>
        </authorList>
    </citation>
    <scope>NUCLEOTIDE SEQUENCE [LARGE SCALE GENOMIC DNA]</scope>
    <source>
        <strain evidence="3 4">FXJ1.1311</strain>
    </source>
</reference>
<feature type="signal peptide" evidence="2">
    <location>
        <begin position="1"/>
        <end position="18"/>
    </location>
</feature>
<evidence type="ECO:0000313" key="3">
    <source>
        <dbReference type="EMBL" id="TWP51037.1"/>
    </source>
</evidence>
<dbReference type="AlphaFoldDB" id="A0A563ETI8"/>
<name>A0A563ETI8_9PSEU</name>
<feature type="region of interest" description="Disordered" evidence="1">
    <location>
        <begin position="31"/>
        <end position="54"/>
    </location>
</feature>
<sequence length="157" mass="16346">MRARLRVASCSAASAVMLAVRNSCSRAVNESGSAHSRASASRAPRYSPPSSRSSASHAAVASVSWWCTRRPSRLSSSHRRSRGQLRINASCVRSTALSSNVTSRAAASCSSTVAVCGSSSSVLRATRRLVSSVPSPSAVSRSMILRATACCARTSDV</sequence>
<feature type="compositionally biased region" description="Low complexity" evidence="1">
    <location>
        <begin position="33"/>
        <end position="54"/>
    </location>
</feature>
<keyword evidence="4" id="KW-1185">Reference proteome</keyword>
<organism evidence="3 4">
    <name type="scientific">Lentzea tibetensis</name>
    <dbReference type="NCBI Taxonomy" id="2591470"/>
    <lineage>
        <taxon>Bacteria</taxon>
        <taxon>Bacillati</taxon>
        <taxon>Actinomycetota</taxon>
        <taxon>Actinomycetes</taxon>
        <taxon>Pseudonocardiales</taxon>
        <taxon>Pseudonocardiaceae</taxon>
        <taxon>Lentzea</taxon>
    </lineage>
</organism>
<evidence type="ECO:0000313" key="4">
    <source>
        <dbReference type="Proteomes" id="UP000316639"/>
    </source>
</evidence>